<evidence type="ECO:0000313" key="3">
    <source>
        <dbReference type="Proteomes" id="UP000242474"/>
    </source>
</evidence>
<dbReference type="EMBL" id="KZ303579">
    <property type="protein sequence ID" value="PIA12729.1"/>
    <property type="molecule type" value="Genomic_DNA"/>
</dbReference>
<organism evidence="2 3">
    <name type="scientific">Coemansia reversa (strain ATCC 12441 / NRRL 1564)</name>
    <dbReference type="NCBI Taxonomy" id="763665"/>
    <lineage>
        <taxon>Eukaryota</taxon>
        <taxon>Fungi</taxon>
        <taxon>Fungi incertae sedis</taxon>
        <taxon>Zoopagomycota</taxon>
        <taxon>Kickxellomycotina</taxon>
        <taxon>Kickxellomycetes</taxon>
        <taxon>Kickxellales</taxon>
        <taxon>Kickxellaceae</taxon>
        <taxon>Coemansia</taxon>
    </lineage>
</organism>
<feature type="region of interest" description="Disordered" evidence="1">
    <location>
        <begin position="1"/>
        <end position="100"/>
    </location>
</feature>
<keyword evidence="3" id="KW-1185">Reference proteome</keyword>
<name>A0A2G5B147_COERN</name>
<protein>
    <submittedName>
        <fullName evidence="2">Uncharacterized protein</fullName>
    </submittedName>
</protein>
<reference evidence="2 3" key="1">
    <citation type="journal article" date="2015" name="Genome Biol. Evol.">
        <title>Phylogenomic analyses indicate that early fungi evolved digesting cell walls of algal ancestors of land plants.</title>
        <authorList>
            <person name="Chang Y."/>
            <person name="Wang S."/>
            <person name="Sekimoto S."/>
            <person name="Aerts A.L."/>
            <person name="Choi C."/>
            <person name="Clum A."/>
            <person name="LaButti K.M."/>
            <person name="Lindquist E.A."/>
            <person name="Yee Ngan C."/>
            <person name="Ohm R.A."/>
            <person name="Salamov A.A."/>
            <person name="Grigoriev I.V."/>
            <person name="Spatafora J.W."/>
            <person name="Berbee M.L."/>
        </authorList>
    </citation>
    <scope>NUCLEOTIDE SEQUENCE [LARGE SCALE GENOMIC DNA]</scope>
    <source>
        <strain evidence="2 3">NRRL 1564</strain>
    </source>
</reference>
<sequence length="428" mass="44791">MLANNETAPPPPAPSSPARSYREALLSPPPGATQESVDDVGLTLPPVGTSVTAPAAATAGHATADSAAAPTAPASRKRTAASAANAPTAMPPAKRAGPNRSANALAIADAEEYPELRETPITLKIPGFRPSMFKELTQELLATLGLGRNLSPSAPSNPLSRFRLHGENVTFVLKNREATARLLNTSLVFRGRAFPWTTEKGTLLTIGIVDAPFKATPRRLKAAFAQFGTLSQLTEITRHGYRTGDWKAFLELRDGHDLPAHIALKSCEGQLAQVVPASELIRCHASKKKDASAADSSQAKSAAPAAAMAARPKGMQVPMSAGLITSFAMDAENSAPQNDAGEAASHVAVTEQTNAHREEDMDVYMSETQNPLKRNHRVESDNESLAAAAARGPRKTAPSASGILGATTRAQSKAAPVASDADPGSPRY</sequence>
<evidence type="ECO:0000313" key="2">
    <source>
        <dbReference type="EMBL" id="PIA12729.1"/>
    </source>
</evidence>
<dbReference type="Proteomes" id="UP000242474">
    <property type="component" value="Unassembled WGS sequence"/>
</dbReference>
<dbReference type="AlphaFoldDB" id="A0A2G5B147"/>
<gene>
    <name evidence="2" type="ORF">COEREDRAFT_12277</name>
</gene>
<accession>A0A2G5B147</accession>
<evidence type="ECO:0000256" key="1">
    <source>
        <dbReference type="SAM" id="MobiDB-lite"/>
    </source>
</evidence>
<dbReference type="OrthoDB" id="10443912at2759"/>
<proteinExistence type="predicted"/>
<feature type="region of interest" description="Disordered" evidence="1">
    <location>
        <begin position="370"/>
        <end position="428"/>
    </location>
</feature>
<feature type="compositionally biased region" description="Low complexity" evidence="1">
    <location>
        <begin position="45"/>
        <end position="93"/>
    </location>
</feature>